<dbReference type="GO" id="GO:0032451">
    <property type="term" value="F:demethylase activity"/>
    <property type="evidence" value="ECO:0007669"/>
    <property type="project" value="TreeGrafter"/>
</dbReference>
<proteinExistence type="evidence at transcript level"/>
<dbReference type="GO" id="GO:0070988">
    <property type="term" value="P:demethylation"/>
    <property type="evidence" value="ECO:0007669"/>
    <property type="project" value="InterPro"/>
</dbReference>
<sequence>MNTTRECGCKGHRSCLVCEAEYNIKPILPSVQLPDKVLYYHHDGDNVELERLGFHGIKLIPDFITETEETQLIKDLDTLPWDKSQSGRRKQNFGPRANFKKRKAKLGSFAGFPACTRFVQDRMEQVPLLAGYRTVEQCSIEYTPETGACIEPHIDDCWIWGERIVQLNMVSETYLSFVRYRGSSDKYNLKDVSTYPRIVDQENVVFNPFNSNSNYDTNSESNPFPVDVANPSKTDTQNGVISTDKETHLGDKECDNEENQVINDTINQNGGNSTSDESDDVLVKVCLPPRSLLIMYGSARYNWEHMILREDINTRRVIIAYREFTPPYLPGGELEGIGGDILNAATNFWTNEDTVAD</sequence>
<evidence type="ECO:0000313" key="2">
    <source>
        <dbReference type="EMBL" id="ALS04143.1"/>
    </source>
</evidence>
<evidence type="ECO:0000256" key="1">
    <source>
        <dbReference type="ARBA" id="ARBA00001954"/>
    </source>
</evidence>
<reference evidence="2" key="1">
    <citation type="journal article" date="2015" name="Sci. Rep.">
        <title>Spliced leader RNA trans-splicing discovered in copepods.</title>
        <authorList>
            <person name="Yang F."/>
            <person name="Xu D."/>
            <person name="Zhuang Y."/>
            <person name="Yi X."/>
            <person name="Huang Y."/>
            <person name="Chen H."/>
            <person name="Lin S."/>
            <person name="Campbell D.A."/>
            <person name="Sturm N.R."/>
            <person name="Liu G."/>
            <person name="Zhang H."/>
        </authorList>
    </citation>
    <scope>NUCLEOTIDE SEQUENCE</scope>
</reference>
<dbReference type="PANTHER" id="PTHR12463:SF0">
    <property type="entry name" value="ALPHA-KETOGLUTARATE-DEPENDENT DIOXYGENASE ALKB HOMOLOG 4"/>
    <property type="match status" value="1"/>
</dbReference>
<dbReference type="InterPro" id="IPR037151">
    <property type="entry name" value="AlkB-like_sf"/>
</dbReference>
<accession>A0A0U2URH4</accession>
<dbReference type="GO" id="GO:0016491">
    <property type="term" value="F:oxidoreductase activity"/>
    <property type="evidence" value="ECO:0007669"/>
    <property type="project" value="TreeGrafter"/>
</dbReference>
<dbReference type="PANTHER" id="PTHR12463">
    <property type="entry name" value="OXYGENASE-RELATED"/>
    <property type="match status" value="1"/>
</dbReference>
<dbReference type="SUPFAM" id="SSF51197">
    <property type="entry name" value="Clavaminate synthase-like"/>
    <property type="match status" value="1"/>
</dbReference>
<name>A0A0U2URH4_ACAPC</name>
<organism evidence="2">
    <name type="scientific">Acartia pacifica</name>
    <name type="common">Copepod</name>
    <dbReference type="NCBI Taxonomy" id="335913"/>
    <lineage>
        <taxon>Eukaryota</taxon>
        <taxon>Metazoa</taxon>
        <taxon>Ecdysozoa</taxon>
        <taxon>Arthropoda</taxon>
        <taxon>Crustacea</taxon>
        <taxon>Multicrustacea</taxon>
        <taxon>Hexanauplia</taxon>
        <taxon>Copepoda</taxon>
        <taxon>Calanoida</taxon>
        <taxon>Acartiidae</taxon>
        <taxon>Acartia</taxon>
    </lineage>
</organism>
<dbReference type="InterPro" id="IPR032857">
    <property type="entry name" value="ALKBH4"/>
</dbReference>
<dbReference type="AlphaFoldDB" id="A0A0U2URH4"/>
<dbReference type="Gene3D" id="2.60.120.590">
    <property type="entry name" value="Alpha-ketoglutarate-dependent dioxygenase AlkB-like"/>
    <property type="match status" value="1"/>
</dbReference>
<comment type="cofactor">
    <cofactor evidence="1">
        <name>Fe(2+)</name>
        <dbReference type="ChEBI" id="CHEBI:29033"/>
    </cofactor>
</comment>
<dbReference type="EMBL" id="KT754309">
    <property type="protein sequence ID" value="ALS04143.1"/>
    <property type="molecule type" value="mRNA"/>
</dbReference>
<protein>
    <submittedName>
        <fullName evidence="2">Alkylated DNA repair protein alkB-like protein</fullName>
    </submittedName>
</protein>